<feature type="coiled-coil region" evidence="5">
    <location>
        <begin position="200"/>
        <end position="227"/>
    </location>
</feature>
<keyword evidence="2 4" id="KW-0964">Secreted</keyword>
<dbReference type="SUPFAM" id="SSF64518">
    <property type="entry name" value="Phase 1 flagellin"/>
    <property type="match status" value="1"/>
</dbReference>
<name>A0A3P3QPK1_9GAMM</name>
<dbReference type="PRINTS" id="PR00207">
    <property type="entry name" value="FLAGELLIN"/>
</dbReference>
<evidence type="ECO:0000313" key="9">
    <source>
        <dbReference type="Proteomes" id="UP000276260"/>
    </source>
</evidence>
<accession>A0A3P3QPK1</accession>
<dbReference type="OrthoDB" id="9796789at2"/>
<dbReference type="InterPro" id="IPR001029">
    <property type="entry name" value="Flagellin_N"/>
</dbReference>
<keyword evidence="8" id="KW-0966">Cell projection</keyword>
<dbReference type="GO" id="GO:0005576">
    <property type="term" value="C:extracellular region"/>
    <property type="evidence" value="ECO:0007669"/>
    <property type="project" value="UniProtKB-SubCell"/>
</dbReference>
<feature type="domain" description="Flagellin N-terminal" evidence="6">
    <location>
        <begin position="7"/>
        <end position="135"/>
    </location>
</feature>
<keyword evidence="3 4" id="KW-0975">Bacterial flagellum</keyword>
<dbReference type="Pfam" id="PF00669">
    <property type="entry name" value="Flagellin_N"/>
    <property type="match status" value="1"/>
</dbReference>
<dbReference type="RefSeq" id="WP_046520447.1">
    <property type="nucleotide sequence ID" value="NZ_LAVS01000037.1"/>
</dbReference>
<dbReference type="PANTHER" id="PTHR42792:SF2">
    <property type="entry name" value="FLAGELLIN"/>
    <property type="match status" value="1"/>
</dbReference>
<organism evidence="8 9">
    <name type="scientific">Rheinheimera mesophila</name>
    <dbReference type="NCBI Taxonomy" id="1547515"/>
    <lineage>
        <taxon>Bacteria</taxon>
        <taxon>Pseudomonadati</taxon>
        <taxon>Pseudomonadota</taxon>
        <taxon>Gammaproteobacteria</taxon>
        <taxon>Chromatiales</taxon>
        <taxon>Chromatiaceae</taxon>
        <taxon>Rheinheimera</taxon>
    </lineage>
</organism>
<comment type="subcellular location">
    <subcellularLocation>
        <location evidence="4">Secreted</location>
    </subcellularLocation>
    <subcellularLocation>
        <location evidence="4">Bacterial flagellum</location>
    </subcellularLocation>
</comment>
<evidence type="ECO:0000256" key="1">
    <source>
        <dbReference type="ARBA" id="ARBA00005709"/>
    </source>
</evidence>
<proteinExistence type="inferred from homology"/>
<evidence type="ECO:0000313" key="8">
    <source>
        <dbReference type="EMBL" id="RRJ23182.1"/>
    </source>
</evidence>
<feature type="domain" description="Flagellin C-terminal" evidence="7">
    <location>
        <begin position="181"/>
        <end position="264"/>
    </location>
</feature>
<evidence type="ECO:0000256" key="5">
    <source>
        <dbReference type="SAM" id="Coils"/>
    </source>
</evidence>
<keyword evidence="5" id="KW-0175">Coiled coil</keyword>
<comment type="function">
    <text evidence="4">Flagellin is the subunit protein which polymerizes to form the filaments of bacterial flagella.</text>
</comment>
<protein>
    <recommendedName>
        <fullName evidence="4">Flagellin</fullName>
    </recommendedName>
</protein>
<comment type="caution">
    <text evidence="8">The sequence shown here is derived from an EMBL/GenBank/DDBJ whole genome shotgun (WGS) entry which is preliminary data.</text>
</comment>
<keyword evidence="8" id="KW-0282">Flagellum</keyword>
<keyword evidence="9" id="KW-1185">Reference proteome</keyword>
<evidence type="ECO:0000256" key="2">
    <source>
        <dbReference type="ARBA" id="ARBA00022525"/>
    </source>
</evidence>
<dbReference type="Proteomes" id="UP000276260">
    <property type="component" value="Unassembled WGS sequence"/>
</dbReference>
<dbReference type="AlphaFoldDB" id="A0A3P3QPK1"/>
<dbReference type="Gene3D" id="1.20.1330.10">
    <property type="entry name" value="f41 fragment of flagellin, N-terminal domain"/>
    <property type="match status" value="1"/>
</dbReference>
<sequence length="265" mass="27866">MKIGNSFANENQLKFNSNETENLLKKLATARRINSAADDAAGLQIANRLTQSANASAQGTQNVYDGISLATVADQGLQGVTDNLNEMGRLAVQAGSGILTASDRQALQKQADAYAASIQDQIKNTEFAGIKLFDQDGSIAVGTGNGSIGIKTQDLSSRLTDSGAFSVDLSSAESAQASLKSIQSSSQLVDNNRTDLGATINALQSAARNLQTQNVNEQEAISRIQDLDYAKAVTEQVASGIREQASLSVVSQSRVSEQQALKLLA</sequence>
<keyword evidence="8" id="KW-0969">Cilium</keyword>
<dbReference type="InterPro" id="IPR001492">
    <property type="entry name" value="Flagellin"/>
</dbReference>
<gene>
    <name evidence="8" type="ORF">EIK76_03605</name>
</gene>
<evidence type="ECO:0000256" key="3">
    <source>
        <dbReference type="ARBA" id="ARBA00023143"/>
    </source>
</evidence>
<evidence type="ECO:0000256" key="4">
    <source>
        <dbReference type="RuleBase" id="RU362073"/>
    </source>
</evidence>
<dbReference type="Pfam" id="PF00700">
    <property type="entry name" value="Flagellin_C"/>
    <property type="match status" value="1"/>
</dbReference>
<evidence type="ECO:0000259" key="7">
    <source>
        <dbReference type="Pfam" id="PF00700"/>
    </source>
</evidence>
<dbReference type="GO" id="GO:0005198">
    <property type="term" value="F:structural molecule activity"/>
    <property type="evidence" value="ECO:0007669"/>
    <property type="project" value="UniProtKB-UniRule"/>
</dbReference>
<dbReference type="PANTHER" id="PTHR42792">
    <property type="entry name" value="FLAGELLIN"/>
    <property type="match status" value="1"/>
</dbReference>
<comment type="similarity">
    <text evidence="1 4">Belongs to the bacterial flagellin family.</text>
</comment>
<dbReference type="EMBL" id="RRCF01000001">
    <property type="protein sequence ID" value="RRJ23182.1"/>
    <property type="molecule type" value="Genomic_DNA"/>
</dbReference>
<reference evidence="8 9" key="1">
    <citation type="submission" date="2018-11" db="EMBL/GenBank/DDBJ databases">
        <title>Draft genome analysis of Rheinheimera mesophila isolated from an industrial waste site.</title>
        <authorList>
            <person name="Yu Q."/>
            <person name="Qi Y."/>
            <person name="Zhang H."/>
            <person name="Lu Y."/>
            <person name="Pu J."/>
        </authorList>
    </citation>
    <scope>NUCLEOTIDE SEQUENCE [LARGE SCALE GENOMIC DNA]</scope>
    <source>
        <strain evidence="8 9">IITR13</strain>
    </source>
</reference>
<evidence type="ECO:0000259" key="6">
    <source>
        <dbReference type="Pfam" id="PF00669"/>
    </source>
</evidence>
<dbReference type="GO" id="GO:0009288">
    <property type="term" value="C:bacterial-type flagellum"/>
    <property type="evidence" value="ECO:0007669"/>
    <property type="project" value="UniProtKB-SubCell"/>
</dbReference>
<dbReference type="InterPro" id="IPR046358">
    <property type="entry name" value="Flagellin_C"/>
</dbReference>